<evidence type="ECO:0000313" key="3">
    <source>
        <dbReference type="Proteomes" id="UP001437256"/>
    </source>
</evidence>
<organism evidence="2 3">
    <name type="scientific">Marasmius tenuissimus</name>
    <dbReference type="NCBI Taxonomy" id="585030"/>
    <lineage>
        <taxon>Eukaryota</taxon>
        <taxon>Fungi</taxon>
        <taxon>Dikarya</taxon>
        <taxon>Basidiomycota</taxon>
        <taxon>Agaricomycotina</taxon>
        <taxon>Agaricomycetes</taxon>
        <taxon>Agaricomycetidae</taxon>
        <taxon>Agaricales</taxon>
        <taxon>Marasmiineae</taxon>
        <taxon>Marasmiaceae</taxon>
        <taxon>Marasmius</taxon>
    </lineage>
</organism>
<proteinExistence type="predicted"/>
<evidence type="ECO:0000313" key="2">
    <source>
        <dbReference type="EMBL" id="KAL0063571.1"/>
    </source>
</evidence>
<name>A0ABR2ZR67_9AGAR</name>
<sequence length="224" mass="26100">MAPQRKKLPPRLSYYTHRILPMCARAEDTKARHRARAEEAKARRLALKAAEAERQERKREVERKITNRTDEVVEAQWIKDSGWYLTYYQTLKGSLQREIKNDATEYMERLYRELILWKKAGRPSVSPLVHPEAVFHSLSTTANSITDKILFTVGYAPLMEQYRLLSAVANELRSCVLDLGHALEEEDAIDEDTPDLQTVQERYSMKRLRFFNSELTRVVEDSGL</sequence>
<dbReference type="EMBL" id="JBBXMP010000078">
    <property type="protein sequence ID" value="KAL0063571.1"/>
    <property type="molecule type" value="Genomic_DNA"/>
</dbReference>
<dbReference type="Proteomes" id="UP001437256">
    <property type="component" value="Unassembled WGS sequence"/>
</dbReference>
<reference evidence="2 3" key="1">
    <citation type="submission" date="2024-05" db="EMBL/GenBank/DDBJ databases">
        <title>A draft genome resource for the thread blight pathogen Marasmius tenuissimus strain MS-2.</title>
        <authorList>
            <person name="Yulfo-Soto G.E."/>
            <person name="Baruah I.K."/>
            <person name="Amoako-Attah I."/>
            <person name="Bukari Y."/>
            <person name="Meinhardt L.W."/>
            <person name="Bailey B.A."/>
            <person name="Cohen S.P."/>
        </authorList>
    </citation>
    <scope>NUCLEOTIDE SEQUENCE [LARGE SCALE GENOMIC DNA]</scope>
    <source>
        <strain evidence="2 3">MS-2</strain>
    </source>
</reference>
<comment type="caution">
    <text evidence="2">The sequence shown here is derived from an EMBL/GenBank/DDBJ whole genome shotgun (WGS) entry which is preliminary data.</text>
</comment>
<keyword evidence="3" id="KW-1185">Reference proteome</keyword>
<accession>A0ABR2ZR67</accession>
<evidence type="ECO:0000256" key="1">
    <source>
        <dbReference type="SAM" id="Coils"/>
    </source>
</evidence>
<protein>
    <submittedName>
        <fullName evidence="2">Uncharacterized protein</fullName>
    </submittedName>
</protein>
<gene>
    <name evidence="2" type="ORF">AAF712_009488</name>
</gene>
<keyword evidence="1" id="KW-0175">Coiled coil</keyword>
<feature type="coiled-coil region" evidence="1">
    <location>
        <begin position="23"/>
        <end position="67"/>
    </location>
</feature>